<protein>
    <submittedName>
        <fullName evidence="1">Uncharacterized protein</fullName>
    </submittedName>
</protein>
<sequence>MDHEPVILGEPGRASATRPAPLAIFPLESFHPGVVSSINKDAFGGFYGSFDARLLATQAAAFICSNSDANEEQLVQFLHRFLALAWEDCTAGASAKGNSIVQEAHSCWLCIRMTLPTDSWVVPRWHTDGRMFECACSEPQMPHSKYAVTILGPSTRVMATNPAVQAVLESLSDTGQPWDQNDPDPGLAKRLAEYPEAVVELGQVIRFSWGQDDSPVHSEPDSTGLHRVFVSLLFGSKAEIQKMCEVREEEYNSWN</sequence>
<name>A0ABR1GHX3_9HYPO</name>
<accession>A0ABR1GHX3</accession>
<keyword evidence="2" id="KW-1185">Reference proteome</keyword>
<dbReference type="EMBL" id="JAZAVJ010000437">
    <property type="protein sequence ID" value="KAK7397770.1"/>
    <property type="molecule type" value="Genomic_DNA"/>
</dbReference>
<comment type="caution">
    <text evidence="1">The sequence shown here is derived from an EMBL/GenBank/DDBJ whole genome shotgun (WGS) entry which is preliminary data.</text>
</comment>
<organism evidence="1 2">
    <name type="scientific">Neonectria punicea</name>
    <dbReference type="NCBI Taxonomy" id="979145"/>
    <lineage>
        <taxon>Eukaryota</taxon>
        <taxon>Fungi</taxon>
        <taxon>Dikarya</taxon>
        <taxon>Ascomycota</taxon>
        <taxon>Pezizomycotina</taxon>
        <taxon>Sordariomycetes</taxon>
        <taxon>Hypocreomycetidae</taxon>
        <taxon>Hypocreales</taxon>
        <taxon>Nectriaceae</taxon>
        <taxon>Neonectria</taxon>
    </lineage>
</organism>
<evidence type="ECO:0000313" key="2">
    <source>
        <dbReference type="Proteomes" id="UP001498476"/>
    </source>
</evidence>
<dbReference type="Proteomes" id="UP001498476">
    <property type="component" value="Unassembled WGS sequence"/>
</dbReference>
<evidence type="ECO:0000313" key="1">
    <source>
        <dbReference type="EMBL" id="KAK7397770.1"/>
    </source>
</evidence>
<gene>
    <name evidence="1" type="ORF">QQX98_012862</name>
</gene>
<proteinExistence type="predicted"/>
<reference evidence="1 2" key="1">
    <citation type="journal article" date="2025" name="Microbiol. Resour. Announc.">
        <title>Draft genome sequences for Neonectria magnoliae and Neonectria punicea, canker pathogens of Liriodendron tulipifera and Acer saccharum in West Virginia.</title>
        <authorList>
            <person name="Petronek H.M."/>
            <person name="Kasson M.T."/>
            <person name="Metheny A.M."/>
            <person name="Stauder C.M."/>
            <person name="Lovett B."/>
            <person name="Lynch S.C."/>
            <person name="Garnas J.R."/>
            <person name="Kasson L.R."/>
            <person name="Stajich J.E."/>
        </authorList>
    </citation>
    <scope>NUCLEOTIDE SEQUENCE [LARGE SCALE GENOMIC DNA]</scope>
    <source>
        <strain evidence="1 2">NRRL 64653</strain>
    </source>
</reference>